<comment type="caution">
    <text evidence="10">The sequence shown here is derived from an EMBL/GenBank/DDBJ whole genome shotgun (WGS) entry which is preliminary data.</text>
</comment>
<dbReference type="Pfam" id="PF00394">
    <property type="entry name" value="Cu-oxidase"/>
    <property type="match status" value="1"/>
</dbReference>
<dbReference type="PROSITE" id="PS00079">
    <property type="entry name" value="MULTICOPPER_OXIDASE1"/>
    <property type="match status" value="1"/>
</dbReference>
<keyword evidence="4" id="KW-0560">Oxidoreductase</keyword>
<evidence type="ECO:0000256" key="3">
    <source>
        <dbReference type="ARBA" id="ARBA00022729"/>
    </source>
</evidence>
<dbReference type="PROSITE" id="PS00080">
    <property type="entry name" value="MULTICOPPER_OXIDASE2"/>
    <property type="match status" value="1"/>
</dbReference>
<sequence length="574" mass="63968">MLPLFFFATFATLSLAKTVRYDFDIGWVTAAPDGYARPVQGINGQWPLPIIEADVNDTVIVKIHNSLGNESTSLHFHAQYQYGTGVSDGPVGVTQCPVYPGQSYTYKFKAYPAGTHWYHSHVKGAYPDGLRGKMIVHDPVWEDSLKIDKQIPLSMSDWYHRQMPDLLNEYLGTENRNGNIPIPDSFLFNDTTASPEFVFEPLKRYLLRIVNMAGLACGNFHLENHNLTVVAVDGIPVEPRNTSTLQICAGQRYDAIVVGQNRPNTSTQYIAKMAKDMLTNDTAPPDEKLSVIGGISYTRNGTRVPIKPEYTKMLVPWWVPRGALDDKTLVPLDRQPLYRNVTKRINWSTKQVYYEGIGTRIAVGEQPWTEPKVPTLLTALTTGKYANELSTYGKGIAPELTQLNDIVEIYMENSQPWPHPMHLHGHNFQLAARGNGTWNGDESVLNPIPMRRDTVVVPPEGYIVLRYKADNPGAWLFHCHIDFHLAAGMAAIIIEAPSVLQKQQSLNAQVISTCKTSNMCPVGNCACRPGQISAADSDSQCNTIFNSRGMEDGALITPEEFRPMYQSKSLLVKG</sequence>
<dbReference type="Pfam" id="PF07731">
    <property type="entry name" value="Cu-oxidase_2"/>
    <property type="match status" value="1"/>
</dbReference>
<feature type="domain" description="Plastocyanin-like" evidence="9">
    <location>
        <begin position="25"/>
        <end position="139"/>
    </location>
</feature>
<evidence type="ECO:0000256" key="4">
    <source>
        <dbReference type="ARBA" id="ARBA00023002"/>
    </source>
</evidence>
<dbReference type="InterPro" id="IPR045087">
    <property type="entry name" value="Cu-oxidase_fam"/>
</dbReference>
<dbReference type="GO" id="GO:0033573">
    <property type="term" value="C:high-affinity iron permease complex"/>
    <property type="evidence" value="ECO:0007669"/>
    <property type="project" value="TreeGrafter"/>
</dbReference>
<keyword evidence="11" id="KW-1185">Reference proteome</keyword>
<evidence type="ECO:0000259" key="8">
    <source>
        <dbReference type="Pfam" id="PF07731"/>
    </source>
</evidence>
<proteinExistence type="inferred from homology"/>
<dbReference type="Proteomes" id="UP001152607">
    <property type="component" value="Unassembled WGS sequence"/>
</dbReference>
<dbReference type="Gene3D" id="2.60.40.420">
    <property type="entry name" value="Cupredoxins - blue copper proteins"/>
    <property type="match status" value="3"/>
</dbReference>
<dbReference type="AlphaFoldDB" id="A0A9W4UCK8"/>
<dbReference type="Pfam" id="PF07732">
    <property type="entry name" value="Cu-oxidase_3"/>
    <property type="match status" value="1"/>
</dbReference>
<feature type="domain" description="Plastocyanin-like" evidence="8">
    <location>
        <begin position="369"/>
        <end position="497"/>
    </location>
</feature>
<evidence type="ECO:0000313" key="10">
    <source>
        <dbReference type="EMBL" id="CAI6331817.1"/>
    </source>
</evidence>
<evidence type="ECO:0000256" key="2">
    <source>
        <dbReference type="ARBA" id="ARBA00022723"/>
    </source>
</evidence>
<dbReference type="GO" id="GO:0033215">
    <property type="term" value="P:reductive iron assimilation"/>
    <property type="evidence" value="ECO:0007669"/>
    <property type="project" value="TreeGrafter"/>
</dbReference>
<dbReference type="PANTHER" id="PTHR11709:SF361">
    <property type="entry name" value="IRON TRANSPORT MULTICOPPER OXIDASE FET3"/>
    <property type="match status" value="1"/>
</dbReference>
<evidence type="ECO:0000313" key="11">
    <source>
        <dbReference type="Proteomes" id="UP001152607"/>
    </source>
</evidence>
<dbReference type="GO" id="GO:0005507">
    <property type="term" value="F:copper ion binding"/>
    <property type="evidence" value="ECO:0007669"/>
    <property type="project" value="InterPro"/>
</dbReference>
<dbReference type="PANTHER" id="PTHR11709">
    <property type="entry name" value="MULTI-COPPER OXIDASE"/>
    <property type="match status" value="1"/>
</dbReference>
<protein>
    <submittedName>
        <fullName evidence="10">Uncharacterized protein</fullName>
    </submittedName>
</protein>
<accession>A0A9W4UCK8</accession>
<evidence type="ECO:0000256" key="1">
    <source>
        <dbReference type="ARBA" id="ARBA00010609"/>
    </source>
</evidence>
<dbReference type="InterPro" id="IPR001117">
    <property type="entry name" value="Cu-oxidase_2nd"/>
</dbReference>
<keyword evidence="5" id="KW-0186">Copper</keyword>
<dbReference type="OrthoDB" id="2121828at2759"/>
<feature type="chain" id="PRO_5040980859" evidence="6">
    <location>
        <begin position="17"/>
        <end position="574"/>
    </location>
</feature>
<dbReference type="GO" id="GO:0010106">
    <property type="term" value="P:cellular response to iron ion starvation"/>
    <property type="evidence" value="ECO:0007669"/>
    <property type="project" value="TreeGrafter"/>
</dbReference>
<evidence type="ECO:0000256" key="5">
    <source>
        <dbReference type="ARBA" id="ARBA00023008"/>
    </source>
</evidence>
<feature type="signal peptide" evidence="6">
    <location>
        <begin position="1"/>
        <end position="16"/>
    </location>
</feature>
<name>A0A9W4UCK8_9PLEO</name>
<dbReference type="EMBL" id="CAOQHR010000003">
    <property type="protein sequence ID" value="CAI6331817.1"/>
    <property type="molecule type" value="Genomic_DNA"/>
</dbReference>
<evidence type="ECO:0000259" key="9">
    <source>
        <dbReference type="Pfam" id="PF07732"/>
    </source>
</evidence>
<evidence type="ECO:0000259" key="7">
    <source>
        <dbReference type="Pfam" id="PF00394"/>
    </source>
</evidence>
<keyword evidence="3 6" id="KW-0732">Signal</keyword>
<dbReference type="InterPro" id="IPR011706">
    <property type="entry name" value="Cu-oxidase_C"/>
</dbReference>
<keyword evidence="2" id="KW-0479">Metal-binding</keyword>
<evidence type="ECO:0000256" key="6">
    <source>
        <dbReference type="SAM" id="SignalP"/>
    </source>
</evidence>
<dbReference type="InterPro" id="IPR044130">
    <property type="entry name" value="CuRO_2_Fet3-like"/>
</dbReference>
<dbReference type="CDD" id="cd13877">
    <property type="entry name" value="CuRO_2_Fet3p_like"/>
    <property type="match status" value="1"/>
</dbReference>
<dbReference type="InterPro" id="IPR033138">
    <property type="entry name" value="Cu_oxidase_CS"/>
</dbReference>
<dbReference type="InterPro" id="IPR008972">
    <property type="entry name" value="Cupredoxin"/>
</dbReference>
<dbReference type="InterPro" id="IPR011707">
    <property type="entry name" value="Cu-oxidase-like_N"/>
</dbReference>
<comment type="similarity">
    <text evidence="1">Belongs to the multicopper oxidase family.</text>
</comment>
<dbReference type="SUPFAM" id="SSF49503">
    <property type="entry name" value="Cupredoxins"/>
    <property type="match status" value="3"/>
</dbReference>
<gene>
    <name evidence="10" type="ORF">PDIGIT_LOCUS4846</name>
</gene>
<feature type="domain" description="Plastocyanin-like" evidence="7">
    <location>
        <begin position="151"/>
        <end position="270"/>
    </location>
</feature>
<organism evidence="10 11">
    <name type="scientific">Periconia digitata</name>
    <dbReference type="NCBI Taxonomy" id="1303443"/>
    <lineage>
        <taxon>Eukaryota</taxon>
        <taxon>Fungi</taxon>
        <taxon>Dikarya</taxon>
        <taxon>Ascomycota</taxon>
        <taxon>Pezizomycotina</taxon>
        <taxon>Dothideomycetes</taxon>
        <taxon>Pleosporomycetidae</taxon>
        <taxon>Pleosporales</taxon>
        <taxon>Massarineae</taxon>
        <taxon>Periconiaceae</taxon>
        <taxon>Periconia</taxon>
    </lineage>
</organism>
<reference evidence="10" key="1">
    <citation type="submission" date="2023-01" db="EMBL/GenBank/DDBJ databases">
        <authorList>
            <person name="Van Ghelder C."/>
            <person name="Rancurel C."/>
        </authorList>
    </citation>
    <scope>NUCLEOTIDE SEQUENCE</scope>
    <source>
        <strain evidence="10">CNCM I-4278</strain>
    </source>
</reference>
<dbReference type="GO" id="GO:0004322">
    <property type="term" value="F:ferroxidase activity"/>
    <property type="evidence" value="ECO:0007669"/>
    <property type="project" value="TreeGrafter"/>
</dbReference>
<dbReference type="InterPro" id="IPR002355">
    <property type="entry name" value="Cu_oxidase_Cu_BS"/>
</dbReference>